<dbReference type="GO" id="GO:0006099">
    <property type="term" value="P:tricarboxylic acid cycle"/>
    <property type="evidence" value="ECO:0007669"/>
    <property type="project" value="UniProtKB-UniRule"/>
</dbReference>
<comment type="catalytic activity">
    <reaction evidence="7">
        <text>succinate + ATP + CoA = succinyl-CoA + ADP + phosphate</text>
        <dbReference type="Rhea" id="RHEA:17661"/>
        <dbReference type="ChEBI" id="CHEBI:30031"/>
        <dbReference type="ChEBI" id="CHEBI:30616"/>
        <dbReference type="ChEBI" id="CHEBI:43474"/>
        <dbReference type="ChEBI" id="CHEBI:57287"/>
        <dbReference type="ChEBI" id="CHEBI:57292"/>
        <dbReference type="ChEBI" id="CHEBI:456216"/>
        <dbReference type="EC" id="6.2.1.5"/>
    </reaction>
</comment>
<dbReference type="PROSITE" id="PS01217">
    <property type="entry name" value="SUCCINYL_COA_LIG_3"/>
    <property type="match status" value="1"/>
</dbReference>
<dbReference type="FunFam" id="3.40.50.261:FF:000001">
    <property type="entry name" value="Succinate--CoA ligase [ADP-forming] subunit beta"/>
    <property type="match status" value="1"/>
</dbReference>
<dbReference type="RefSeq" id="WP_013326920.1">
    <property type="nucleotide sequence ID" value="NC_014506.1"/>
</dbReference>
<reference evidence="12" key="1">
    <citation type="journal article" date="2010" name="Stand. Genomic Sci.">
        <title>Complete genome sequence of Sulfurimonas autotrophica type strain (OK10).</title>
        <authorList>
            <person name="Sikorski J."/>
            <person name="Munk C."/>
            <person name="Lapidus A."/>
            <person name="Djao O."/>
            <person name="Lucas S."/>
            <person name="Glavina Del Rio T."/>
            <person name="Nolan M."/>
            <person name="Tice H."/>
            <person name="Han C."/>
            <person name="Cheng J."/>
            <person name="Tapia R."/>
            <person name="Goodwin L."/>
            <person name="Pitluck S."/>
            <person name="Liolios K."/>
            <person name="Ivanova N."/>
            <person name="Mavromatis K."/>
            <person name="Mikhailova N."/>
            <person name="Pati A."/>
            <person name="Sims D."/>
            <person name="Meincke L."/>
            <person name="Brettin T."/>
            <person name="Detter J."/>
            <person name="Chen A."/>
            <person name="Palaniappan K."/>
            <person name="Land M."/>
            <person name="Hauser L."/>
            <person name="Chang Y."/>
            <person name="Jeffries C."/>
            <person name="Rohde M."/>
            <person name="Lang E."/>
            <person name="Spring S."/>
            <person name="Goker M."/>
            <person name="Woyke T."/>
            <person name="Bristow J."/>
            <person name="Eisen J."/>
            <person name="Markowitz V."/>
            <person name="Hugenholtz P."/>
            <person name="Kyrpides N."/>
            <person name="Klenk H."/>
        </authorList>
    </citation>
    <scope>NUCLEOTIDE SEQUENCE [LARGE SCALE GENOMIC DNA]</scope>
    <source>
        <strain evidence="12">ATCC BAA-671 / DSM 16294 / JCM 11897 / OK10</strain>
    </source>
</reference>
<name>E0USK1_SULAO</name>
<dbReference type="Gene3D" id="3.30.1490.20">
    <property type="entry name" value="ATP-grasp fold, A domain"/>
    <property type="match status" value="1"/>
</dbReference>
<dbReference type="GO" id="GO:0005829">
    <property type="term" value="C:cytosol"/>
    <property type="evidence" value="ECO:0007669"/>
    <property type="project" value="TreeGrafter"/>
</dbReference>
<keyword evidence="6 7" id="KW-0460">Magnesium</keyword>
<dbReference type="InterPro" id="IPR017866">
    <property type="entry name" value="Succ-CoA_synthase_bsu_CS"/>
</dbReference>
<feature type="binding site" evidence="7">
    <location>
        <position position="46"/>
    </location>
    <ligand>
        <name>ATP</name>
        <dbReference type="ChEBI" id="CHEBI:30616"/>
    </ligand>
</feature>
<feature type="binding site" evidence="7">
    <location>
        <position position="265"/>
    </location>
    <ligand>
        <name>substrate</name>
        <note>ligand shared with subunit alpha</note>
    </ligand>
</feature>
<evidence type="ECO:0000256" key="6">
    <source>
        <dbReference type="ARBA" id="ARBA00022842"/>
    </source>
</evidence>
<dbReference type="PANTHER" id="PTHR11815">
    <property type="entry name" value="SUCCINYL-COA SYNTHETASE BETA CHAIN"/>
    <property type="match status" value="1"/>
</dbReference>
<comment type="pathway">
    <text evidence="7">Carbohydrate metabolism; tricarboxylic acid cycle; succinate from succinyl-CoA (ligase route): step 1/1.</text>
</comment>
<dbReference type="STRING" id="563040.Saut_1116"/>
<organism evidence="11 12">
    <name type="scientific">Sulfurimonas autotrophica (strain ATCC BAA-671 / DSM 16294 / JCM 11897 / OK10)</name>
    <dbReference type="NCBI Taxonomy" id="563040"/>
    <lineage>
        <taxon>Bacteria</taxon>
        <taxon>Pseudomonadati</taxon>
        <taxon>Campylobacterota</taxon>
        <taxon>Epsilonproteobacteria</taxon>
        <taxon>Campylobacterales</taxon>
        <taxon>Sulfurimonadaceae</taxon>
        <taxon>Sulfurimonas</taxon>
    </lineage>
</organism>
<dbReference type="EC" id="6.2.1.5" evidence="7"/>
<dbReference type="HOGENOM" id="CLU_037430_0_2_7"/>
<evidence type="ECO:0000259" key="10">
    <source>
        <dbReference type="PROSITE" id="PS50975"/>
    </source>
</evidence>
<dbReference type="GO" id="GO:0006104">
    <property type="term" value="P:succinyl-CoA metabolic process"/>
    <property type="evidence" value="ECO:0007669"/>
    <property type="project" value="TreeGrafter"/>
</dbReference>
<keyword evidence="12" id="KW-1185">Reference proteome</keyword>
<evidence type="ECO:0000256" key="7">
    <source>
        <dbReference type="HAMAP-Rule" id="MF_00558"/>
    </source>
</evidence>
<feature type="binding site" evidence="7">
    <location>
        <position position="214"/>
    </location>
    <ligand>
        <name>Mg(2+)</name>
        <dbReference type="ChEBI" id="CHEBI:18420"/>
    </ligand>
</feature>
<feature type="compositionally biased region" description="Basic and acidic residues" evidence="9">
    <location>
        <begin position="224"/>
        <end position="236"/>
    </location>
</feature>
<keyword evidence="4 7" id="KW-0479">Metal-binding</keyword>
<evidence type="ECO:0000256" key="5">
    <source>
        <dbReference type="ARBA" id="ARBA00022741"/>
    </source>
</evidence>
<dbReference type="FunFam" id="3.30.470.20:FF:000002">
    <property type="entry name" value="Succinate--CoA ligase [ADP-forming] subunit beta"/>
    <property type="match status" value="1"/>
</dbReference>
<dbReference type="Pfam" id="PF08442">
    <property type="entry name" value="ATP-grasp_2"/>
    <property type="match status" value="1"/>
</dbReference>
<dbReference type="Pfam" id="PF00549">
    <property type="entry name" value="Ligase_CoA"/>
    <property type="match status" value="1"/>
</dbReference>
<dbReference type="PROSITE" id="PS50975">
    <property type="entry name" value="ATP_GRASP"/>
    <property type="match status" value="1"/>
</dbReference>
<dbReference type="GO" id="GO:0004776">
    <property type="term" value="F:succinate-CoA ligase (GDP-forming) activity"/>
    <property type="evidence" value="ECO:0007669"/>
    <property type="project" value="RHEA"/>
</dbReference>
<dbReference type="Gene3D" id="3.40.50.261">
    <property type="entry name" value="Succinyl-CoA synthetase domains"/>
    <property type="match status" value="1"/>
</dbReference>
<evidence type="ECO:0000256" key="3">
    <source>
        <dbReference type="ARBA" id="ARBA00022598"/>
    </source>
</evidence>
<feature type="domain" description="ATP-grasp" evidence="10">
    <location>
        <begin position="9"/>
        <end position="230"/>
    </location>
</feature>
<evidence type="ECO:0000256" key="9">
    <source>
        <dbReference type="SAM" id="MobiDB-lite"/>
    </source>
</evidence>
<sequence>MNIHEYQAKQIFAQYGVPTPRGMVANTPDEAVKAAHELGGNIWVVKAQIHAGGRGLGGGVKLAKSIEEVKELAGEILGMTLVTHQTGPEGKLVQKVYIEEGADIKDELYLSVVLDRAQEMPIIMASTEGGMDIETVAEKTPEKIIKVTIDPSIGFQGFHGRELVFGLGITDKNEQRKMIDFASKLYKVYMDKDAEMIEINPLIKTGAGDFIALDGKMGFDDSALGRHPELEDMRDISEEDPDEREASQYGLSYIALDGEIGCMVNGAGLAMGTMDTINYMGGTPANFLDVGGSANAETVAKGFEIILKNPNVKAIFVNIFGGIVRCDRIANGILEATKLVDVHVPVIVRLDGTNAPEAAEILKNANIANVIAATDLADGAAKAVAAAKGEL</sequence>
<dbReference type="NCBIfam" id="TIGR01016">
    <property type="entry name" value="sucCoAbeta"/>
    <property type="match status" value="1"/>
</dbReference>
<keyword evidence="3 7" id="KW-0436">Ligase</keyword>
<feature type="binding site" evidence="7">
    <location>
        <position position="107"/>
    </location>
    <ligand>
        <name>ATP</name>
        <dbReference type="ChEBI" id="CHEBI:30616"/>
    </ligand>
</feature>
<proteinExistence type="inferred from homology"/>
<accession>E0USK1</accession>
<dbReference type="HAMAP" id="MF_00558">
    <property type="entry name" value="Succ_CoA_beta"/>
    <property type="match status" value="1"/>
</dbReference>
<evidence type="ECO:0000313" key="12">
    <source>
        <dbReference type="Proteomes" id="UP000007803"/>
    </source>
</evidence>
<evidence type="ECO:0000256" key="2">
    <source>
        <dbReference type="ARBA" id="ARBA00022532"/>
    </source>
</evidence>
<dbReference type="InterPro" id="IPR011761">
    <property type="entry name" value="ATP-grasp"/>
</dbReference>
<dbReference type="GO" id="GO:0005524">
    <property type="term" value="F:ATP binding"/>
    <property type="evidence" value="ECO:0007669"/>
    <property type="project" value="UniProtKB-UniRule"/>
</dbReference>
<dbReference type="InterPro" id="IPR005809">
    <property type="entry name" value="Succ_CoA_ligase-like_bsu"/>
</dbReference>
<feature type="binding site" evidence="7">
    <location>
        <position position="200"/>
    </location>
    <ligand>
        <name>Mg(2+)</name>
        <dbReference type="ChEBI" id="CHEBI:18420"/>
    </ligand>
</feature>
<dbReference type="PANTHER" id="PTHR11815:SF10">
    <property type="entry name" value="SUCCINATE--COA LIGASE [GDP-FORMING] SUBUNIT BETA, MITOCHONDRIAL"/>
    <property type="match status" value="1"/>
</dbReference>
<keyword evidence="5 7" id="KW-0547">Nucleotide-binding</keyword>
<dbReference type="Gene3D" id="3.30.470.20">
    <property type="entry name" value="ATP-grasp fold, B domain"/>
    <property type="match status" value="1"/>
</dbReference>
<dbReference type="NCBIfam" id="NF001913">
    <property type="entry name" value="PRK00696.1"/>
    <property type="match status" value="1"/>
</dbReference>
<feature type="binding site" evidence="7">
    <location>
        <position position="99"/>
    </location>
    <ligand>
        <name>ATP</name>
        <dbReference type="ChEBI" id="CHEBI:30616"/>
    </ligand>
</feature>
<feature type="binding site" evidence="7">
    <location>
        <position position="102"/>
    </location>
    <ligand>
        <name>ATP</name>
        <dbReference type="ChEBI" id="CHEBI:30616"/>
    </ligand>
</feature>
<dbReference type="UniPathway" id="UPA00223">
    <property type="reaction ID" value="UER00999"/>
</dbReference>
<evidence type="ECO:0000256" key="1">
    <source>
        <dbReference type="ARBA" id="ARBA00009182"/>
    </source>
</evidence>
<dbReference type="InterPro" id="IPR013815">
    <property type="entry name" value="ATP_grasp_subdomain_1"/>
</dbReference>
<comment type="catalytic activity">
    <reaction evidence="7">
        <text>GTP + succinate + CoA = succinyl-CoA + GDP + phosphate</text>
        <dbReference type="Rhea" id="RHEA:22120"/>
        <dbReference type="ChEBI" id="CHEBI:30031"/>
        <dbReference type="ChEBI" id="CHEBI:37565"/>
        <dbReference type="ChEBI" id="CHEBI:43474"/>
        <dbReference type="ChEBI" id="CHEBI:57287"/>
        <dbReference type="ChEBI" id="CHEBI:57292"/>
        <dbReference type="ChEBI" id="CHEBI:58189"/>
    </reaction>
</comment>
<dbReference type="Proteomes" id="UP000007803">
    <property type="component" value="Chromosome"/>
</dbReference>
<keyword evidence="7 8" id="KW-0067">ATP-binding</keyword>
<comment type="cofactor">
    <cofactor evidence="7">
        <name>Mg(2+)</name>
        <dbReference type="ChEBI" id="CHEBI:18420"/>
    </cofactor>
    <text evidence="7">Binds 1 Mg(2+) ion per subunit.</text>
</comment>
<feature type="binding site" evidence="7">
    <location>
        <begin position="53"/>
        <end position="55"/>
    </location>
    <ligand>
        <name>ATP</name>
        <dbReference type="ChEBI" id="CHEBI:30616"/>
    </ligand>
</feature>
<dbReference type="PIRSF" id="PIRSF001554">
    <property type="entry name" value="SucCS_beta"/>
    <property type="match status" value="1"/>
</dbReference>
<feature type="region of interest" description="Disordered" evidence="9">
    <location>
        <begin position="224"/>
        <end position="243"/>
    </location>
</feature>
<dbReference type="KEGG" id="sua:Saut_1116"/>
<evidence type="ECO:0000256" key="4">
    <source>
        <dbReference type="ARBA" id="ARBA00022723"/>
    </source>
</evidence>
<dbReference type="InterPro" id="IPR013650">
    <property type="entry name" value="ATP-grasp_succ-CoA_synth-type"/>
</dbReference>
<comment type="function">
    <text evidence="7">Succinyl-CoA synthetase functions in the citric acid cycle (TCA), coupling the hydrolysis of succinyl-CoA to the synthesis of either ATP or GTP and thus represents the only step of substrate-level phosphorylation in the TCA. The beta subunit provides nucleotide specificity of the enzyme and binds the substrate succinate, while the binding sites for coenzyme A and phosphate are found in the alpha subunit.</text>
</comment>
<dbReference type="SUPFAM" id="SSF56059">
    <property type="entry name" value="Glutathione synthetase ATP-binding domain-like"/>
    <property type="match status" value="1"/>
</dbReference>
<dbReference type="InterPro" id="IPR005811">
    <property type="entry name" value="SUCC_ACL_C"/>
</dbReference>
<dbReference type="GO" id="GO:0042709">
    <property type="term" value="C:succinate-CoA ligase complex"/>
    <property type="evidence" value="ECO:0007669"/>
    <property type="project" value="TreeGrafter"/>
</dbReference>
<comment type="similarity">
    <text evidence="1 7">Belongs to the succinate/malate CoA ligase beta subunit family.</text>
</comment>
<dbReference type="eggNOG" id="COG0045">
    <property type="taxonomic scope" value="Bacteria"/>
</dbReference>
<protein>
    <recommendedName>
        <fullName evidence="7">Succinate--CoA ligase [ADP-forming] subunit beta</fullName>
        <ecNumber evidence="7">6.2.1.5</ecNumber>
    </recommendedName>
    <alternativeName>
        <fullName evidence="7">Succinyl-CoA synthetase subunit beta</fullName>
        <shortName evidence="7">SCS-beta</shortName>
    </alternativeName>
</protein>
<gene>
    <name evidence="7" type="primary">sucC</name>
    <name evidence="11" type="ordered locus">Saut_1116</name>
</gene>
<dbReference type="FunFam" id="3.30.1490.20:FF:000002">
    <property type="entry name" value="Succinate--CoA ligase [ADP-forming] subunit beta"/>
    <property type="match status" value="1"/>
</dbReference>
<evidence type="ECO:0000313" key="11">
    <source>
        <dbReference type="EMBL" id="ADN09164.1"/>
    </source>
</evidence>
<dbReference type="AlphaFoldDB" id="E0USK1"/>
<dbReference type="InterPro" id="IPR016102">
    <property type="entry name" value="Succinyl-CoA_synth-like"/>
</dbReference>
<dbReference type="GO" id="GO:0000287">
    <property type="term" value="F:magnesium ion binding"/>
    <property type="evidence" value="ECO:0007669"/>
    <property type="project" value="UniProtKB-UniRule"/>
</dbReference>
<evidence type="ECO:0000256" key="8">
    <source>
        <dbReference type="PROSITE-ProRule" id="PRU00409"/>
    </source>
</evidence>
<dbReference type="GO" id="GO:0004775">
    <property type="term" value="F:succinate-CoA ligase (ADP-forming) activity"/>
    <property type="evidence" value="ECO:0007669"/>
    <property type="project" value="UniProtKB-UniRule"/>
</dbReference>
<feature type="binding site" evidence="7">
    <location>
        <begin position="322"/>
        <end position="324"/>
    </location>
    <ligand>
        <name>substrate</name>
        <note>ligand shared with subunit alpha</note>
    </ligand>
</feature>
<comment type="subunit">
    <text evidence="7">Heterotetramer of two alpha and two beta subunits.</text>
</comment>
<keyword evidence="2 7" id="KW-0816">Tricarboxylic acid cycle</keyword>
<dbReference type="SUPFAM" id="SSF52210">
    <property type="entry name" value="Succinyl-CoA synthetase domains"/>
    <property type="match status" value="1"/>
</dbReference>
<dbReference type="EMBL" id="CP002205">
    <property type="protein sequence ID" value="ADN09164.1"/>
    <property type="molecule type" value="Genomic_DNA"/>
</dbReference>
<dbReference type="OrthoDB" id="9802602at2"/>